<evidence type="ECO:0000313" key="1">
    <source>
        <dbReference type="EMBL" id="KAJ9489477.1"/>
    </source>
</evidence>
<organism evidence="1 2">
    <name type="scientific">Penicillium thymicola</name>
    <dbReference type="NCBI Taxonomy" id="293382"/>
    <lineage>
        <taxon>Eukaryota</taxon>
        <taxon>Fungi</taxon>
        <taxon>Dikarya</taxon>
        <taxon>Ascomycota</taxon>
        <taxon>Pezizomycotina</taxon>
        <taxon>Eurotiomycetes</taxon>
        <taxon>Eurotiomycetidae</taxon>
        <taxon>Eurotiales</taxon>
        <taxon>Aspergillaceae</taxon>
        <taxon>Penicillium</taxon>
    </lineage>
</organism>
<dbReference type="SUPFAM" id="SSF56059">
    <property type="entry name" value="Glutathione synthetase ATP-binding domain-like"/>
    <property type="match status" value="1"/>
</dbReference>
<sequence>MRSTMRIQQISLAAAISAKDPVSPQQIDQATRAQERKTFQASLESSAQTEHSSLVSLYSFSPHPLLLSHQQLLQLKQFNVALSIAITNIVERWWTDEEAGFPLRMPLDPHEDSLLQWVEKATEEKLIPPFNVRNGFWPPDFLLESKTERFLICEINARFPFELLPLAMYGHQALSNIGTQQKLYGPATDPNKVLNDLCLAFDLGLPIHILTGTERSSSLDLFLLLIERQTGAAPNVISFSDLRLVENKHSITGYDLCCLRNHSSKSNGRSGTLQGESLGEIHQIVLQCNQNELLELPQEILRHLALNSVNDMRSIFLVHDKRLLGIILQELNDLVNKHSVLTPKQAHILQEGIAPTIISGSSELEELVRQSAQSNKIKDGFIVKPARLGDNEGIIFGRDLSAEQWTSVVMSLRTLGSDQCIIQHLVNQHVFEIFLHEEKGVQKEHLVGTYHVIDGNFSGLGIWRTGSGRLSSVENGGGSWLVSILSLLG</sequence>
<reference evidence="1" key="2">
    <citation type="journal article" date="2016" name="Fungal Biol.">
        <title>Ochratoxin A production by Penicillium thymicola.</title>
        <authorList>
            <person name="Nguyen H.D.T."/>
            <person name="McMullin D.R."/>
            <person name="Ponomareva E."/>
            <person name="Riley R."/>
            <person name="Pomraning K.R."/>
            <person name="Baker S.E."/>
            <person name="Seifert K.A."/>
        </authorList>
    </citation>
    <scope>NUCLEOTIDE SEQUENCE</scope>
    <source>
        <strain evidence="1">DAOM 180753</strain>
    </source>
</reference>
<protein>
    <submittedName>
        <fullName evidence="1">Uncharacterized protein</fullName>
    </submittedName>
</protein>
<dbReference type="EMBL" id="LACB01000083">
    <property type="protein sequence ID" value="KAJ9489477.1"/>
    <property type="molecule type" value="Genomic_DNA"/>
</dbReference>
<dbReference type="AlphaFoldDB" id="A0AAI9XA74"/>
<gene>
    <name evidence="1" type="ORF">VN97_g3799</name>
</gene>
<reference evidence="1" key="1">
    <citation type="submission" date="2015-06" db="EMBL/GenBank/DDBJ databases">
        <authorList>
            <person name="Nguyen H."/>
        </authorList>
    </citation>
    <scope>NUCLEOTIDE SEQUENCE</scope>
    <source>
        <strain evidence="1">DAOM 180753</strain>
    </source>
</reference>
<name>A0AAI9XA74_PENTH</name>
<keyword evidence="2" id="KW-1185">Reference proteome</keyword>
<evidence type="ECO:0000313" key="2">
    <source>
        <dbReference type="Proteomes" id="UP001227192"/>
    </source>
</evidence>
<accession>A0AAI9XA74</accession>
<dbReference type="Proteomes" id="UP001227192">
    <property type="component" value="Unassembled WGS sequence"/>
</dbReference>
<proteinExistence type="predicted"/>
<comment type="caution">
    <text evidence="1">The sequence shown here is derived from an EMBL/GenBank/DDBJ whole genome shotgun (WGS) entry which is preliminary data.</text>
</comment>